<evidence type="ECO:0000313" key="3">
    <source>
        <dbReference type="EMBL" id="GBP31766.1"/>
    </source>
</evidence>
<dbReference type="Proteomes" id="UP000299102">
    <property type="component" value="Unassembled WGS sequence"/>
</dbReference>
<name>A0A4C1V0H8_EUMVA</name>
<dbReference type="Gene3D" id="1.20.58.1520">
    <property type="match status" value="1"/>
</dbReference>
<dbReference type="OrthoDB" id="642895at2759"/>
<dbReference type="PANTHER" id="PTHR19321:SF41">
    <property type="entry name" value="FASCETTO-RELATED"/>
    <property type="match status" value="1"/>
</dbReference>
<proteinExistence type="predicted"/>
<evidence type="ECO:0000256" key="1">
    <source>
        <dbReference type="SAM" id="Coils"/>
    </source>
</evidence>
<dbReference type="AlphaFoldDB" id="A0A4C1V0H8"/>
<dbReference type="GO" id="GO:0008017">
    <property type="term" value="F:microtubule binding"/>
    <property type="evidence" value="ECO:0007669"/>
    <property type="project" value="InterPro"/>
</dbReference>
<reference evidence="3 4" key="1">
    <citation type="journal article" date="2019" name="Commun. Biol.">
        <title>The bagworm genome reveals a unique fibroin gene that provides high tensile strength.</title>
        <authorList>
            <person name="Kono N."/>
            <person name="Nakamura H."/>
            <person name="Ohtoshi R."/>
            <person name="Tomita M."/>
            <person name="Numata K."/>
            <person name="Arakawa K."/>
        </authorList>
    </citation>
    <scope>NUCLEOTIDE SEQUENCE [LARGE SCALE GENOMIC DNA]</scope>
</reference>
<feature type="region of interest" description="Disordered" evidence="2">
    <location>
        <begin position="421"/>
        <end position="468"/>
    </location>
</feature>
<dbReference type="GO" id="GO:1990023">
    <property type="term" value="C:mitotic spindle midzone"/>
    <property type="evidence" value="ECO:0007669"/>
    <property type="project" value="TreeGrafter"/>
</dbReference>
<keyword evidence="4" id="KW-1185">Reference proteome</keyword>
<dbReference type="PANTHER" id="PTHR19321">
    <property type="entry name" value="PROTEIN REGULATOR OF CYTOKINESIS 1 PRC1-RELATED"/>
    <property type="match status" value="1"/>
</dbReference>
<gene>
    <name evidence="3" type="primary">Prc1</name>
    <name evidence="3" type="ORF">EVAR_81531_1</name>
</gene>
<dbReference type="GO" id="GO:0005737">
    <property type="term" value="C:cytoplasm"/>
    <property type="evidence" value="ECO:0007669"/>
    <property type="project" value="TreeGrafter"/>
</dbReference>
<dbReference type="Pfam" id="PF03999">
    <property type="entry name" value="MAP65_ASE1"/>
    <property type="match status" value="1"/>
</dbReference>
<feature type="compositionally biased region" description="Polar residues" evidence="2">
    <location>
        <begin position="423"/>
        <end position="438"/>
    </location>
</feature>
<sequence length="688" mass="80075">MVQSARFLMEELWLNWSHLGVGNDVKITNIRKLIAIEKEFHRDVLSETRQKLKNMQAQVDKLKAETEELSQYLSISIPIPEFKDEIMLIDYKKQLEEQIIGYREQVEQRRRQIDRLMEWQRDLAEKLGVTISELSEVPLPSEEELTKLKERLEILQAERDKRAEVFLNAQADIKDIMEKLQIKAQNKFEQIVLNSLSVDFKVTDINMDRLAKLHQDLQEKYEQTNNRVLELRERLTRLWECLDEDQLYRENFLRAHPGCTPNVESALREEITRSNIRTKIKLMWDKCMYSTGQREEFVHYYQDIFSEDTLTLHELYLEKITKYYNDHEHIFKLVLTRKNLWLKMRELEARASEPNRYQNRGGQLLMEEKERKTISSKLPKIEDQLRELVKKYEAETENAFIVDGKPLLQLIEDDWETRKQERQNMMSAQQTLTEQSSAEEPGHVATRQRNRTAAGLPTTAERHKPPAKRQLITGSASKAVTLVNNVSPHKRTAMTSARRRVSGRLDIKALNIGQDGVKRRLQYDDVKKTPKVSVNGSILKHKRNEGIHENQCSRSSMANAKQTEIPKIICPVIDERDTPANTPTNTPKKTAKPKTPRSFTPKVEKENLHINAFTPKTGVYTPSRLTRSALKLNNGECFATPRAPLSASKTNLQRQNTYMHTPLAKTPTLTRTNTQTNIIRAKNLPPLI</sequence>
<evidence type="ECO:0000256" key="2">
    <source>
        <dbReference type="SAM" id="MobiDB-lite"/>
    </source>
</evidence>
<organism evidence="3 4">
    <name type="scientific">Eumeta variegata</name>
    <name type="common">Bagworm moth</name>
    <name type="synonym">Eumeta japonica</name>
    <dbReference type="NCBI Taxonomy" id="151549"/>
    <lineage>
        <taxon>Eukaryota</taxon>
        <taxon>Metazoa</taxon>
        <taxon>Ecdysozoa</taxon>
        <taxon>Arthropoda</taxon>
        <taxon>Hexapoda</taxon>
        <taxon>Insecta</taxon>
        <taxon>Pterygota</taxon>
        <taxon>Neoptera</taxon>
        <taxon>Endopterygota</taxon>
        <taxon>Lepidoptera</taxon>
        <taxon>Glossata</taxon>
        <taxon>Ditrysia</taxon>
        <taxon>Tineoidea</taxon>
        <taxon>Psychidae</taxon>
        <taxon>Oiketicinae</taxon>
        <taxon>Eumeta</taxon>
    </lineage>
</organism>
<dbReference type="STRING" id="151549.A0A4C1V0H8"/>
<dbReference type="GO" id="GO:0051256">
    <property type="term" value="P:mitotic spindle midzone assembly"/>
    <property type="evidence" value="ECO:0007669"/>
    <property type="project" value="TreeGrafter"/>
</dbReference>
<feature type="compositionally biased region" description="Low complexity" evidence="2">
    <location>
        <begin position="579"/>
        <end position="588"/>
    </location>
</feature>
<feature type="coiled-coil region" evidence="1">
    <location>
        <begin position="207"/>
        <end position="234"/>
    </location>
</feature>
<dbReference type="InterPro" id="IPR007145">
    <property type="entry name" value="MAP65_Ase1_PRC1"/>
</dbReference>
<dbReference type="EMBL" id="BGZK01000251">
    <property type="protein sequence ID" value="GBP31766.1"/>
    <property type="molecule type" value="Genomic_DNA"/>
</dbReference>
<accession>A0A4C1V0H8</accession>
<protein>
    <submittedName>
        <fullName evidence="3">Protein regulator of cytokinesis 1</fullName>
    </submittedName>
</protein>
<evidence type="ECO:0000313" key="4">
    <source>
        <dbReference type="Proteomes" id="UP000299102"/>
    </source>
</evidence>
<comment type="caution">
    <text evidence="3">The sequence shown here is derived from an EMBL/GenBank/DDBJ whole genome shotgun (WGS) entry which is preliminary data.</text>
</comment>
<keyword evidence="1" id="KW-0175">Coiled coil</keyword>
<feature type="coiled-coil region" evidence="1">
    <location>
        <begin position="38"/>
        <end position="112"/>
    </location>
</feature>
<feature type="region of interest" description="Disordered" evidence="2">
    <location>
        <begin position="575"/>
        <end position="599"/>
    </location>
</feature>